<proteinExistence type="predicted"/>
<comment type="subcellular location">
    <subcellularLocation>
        <location evidence="1">Membrane</location>
        <topology evidence="1">Multi-pass membrane protein</topology>
    </subcellularLocation>
</comment>
<evidence type="ECO:0000313" key="6">
    <source>
        <dbReference type="Proteomes" id="UP000192223"/>
    </source>
</evidence>
<dbReference type="GeneID" id="108740704"/>
<dbReference type="Gene3D" id="1.10.1450.10">
    <property type="entry name" value="Tetraspanin"/>
    <property type="match status" value="1"/>
</dbReference>
<organism evidence="6 7">
    <name type="scientific">Agrilus planipennis</name>
    <name type="common">Emerald ash borer</name>
    <name type="synonym">Agrilus marcopoli</name>
    <dbReference type="NCBI Taxonomy" id="224129"/>
    <lineage>
        <taxon>Eukaryota</taxon>
        <taxon>Metazoa</taxon>
        <taxon>Ecdysozoa</taxon>
        <taxon>Arthropoda</taxon>
        <taxon>Hexapoda</taxon>
        <taxon>Insecta</taxon>
        <taxon>Pterygota</taxon>
        <taxon>Neoptera</taxon>
        <taxon>Endopterygota</taxon>
        <taxon>Coleoptera</taxon>
        <taxon>Polyphaga</taxon>
        <taxon>Elateriformia</taxon>
        <taxon>Buprestoidea</taxon>
        <taxon>Buprestidae</taxon>
        <taxon>Agrilinae</taxon>
        <taxon>Agrilus</taxon>
    </lineage>
</organism>
<keyword evidence="4 5" id="KW-0472">Membrane</keyword>
<feature type="transmembrane region" description="Helical" evidence="5">
    <location>
        <begin position="90"/>
        <end position="117"/>
    </location>
</feature>
<reference evidence="7" key="1">
    <citation type="submission" date="2025-08" db="UniProtKB">
        <authorList>
            <consortium name="RefSeq"/>
        </authorList>
    </citation>
    <scope>IDENTIFICATION</scope>
    <source>
        <tissue evidence="7">Entire body</tissue>
    </source>
</reference>
<name>A0A1W4XDW9_AGRPL</name>
<dbReference type="OrthoDB" id="5870230at2759"/>
<evidence type="ECO:0000256" key="4">
    <source>
        <dbReference type="ARBA" id="ARBA00023136"/>
    </source>
</evidence>
<dbReference type="SUPFAM" id="SSF48652">
    <property type="entry name" value="Tetraspanin"/>
    <property type="match status" value="1"/>
</dbReference>
<dbReference type="GO" id="GO:0005886">
    <property type="term" value="C:plasma membrane"/>
    <property type="evidence" value="ECO:0007669"/>
    <property type="project" value="TreeGrafter"/>
</dbReference>
<evidence type="ECO:0000256" key="2">
    <source>
        <dbReference type="ARBA" id="ARBA00022692"/>
    </source>
</evidence>
<sequence length="315" mass="35628">MCTLNKSKALMAFSNFLLLVCGGILATGGILIIFDTERVLLSKVLSTDTLGAGNLPHPVLYYVALGIVMLGFSLAGVGVLGCWASCLHSYCFLIIYILIIMGLLVGECAVYTVLWIWPSCLGMELRVNELIRSLKKNYGTAGNEQFTVAVDLIQKTYRCCGILSSDEYETSLWHLQDLGPKPKLSVPLSCCVLRNFVEPQSYLDPHPRNTSLCQALEINNHEQYRHNRGCFSYIEEWYTQHLFVFLLTGLAIVLMEFLVLLSTILAFTRLCQSRNTKRAFEEVVEPEQPQPRITENIYHTSIPNLNRTFRQHYKT</sequence>
<keyword evidence="3 5" id="KW-1133">Transmembrane helix</keyword>
<dbReference type="PANTHER" id="PTHR19282:SF428">
    <property type="entry name" value="TETRASPANIN 68C, ISOFORM A"/>
    <property type="match status" value="1"/>
</dbReference>
<dbReference type="InParanoid" id="A0A1W4XDW9"/>
<dbReference type="PANTHER" id="PTHR19282">
    <property type="entry name" value="TETRASPANIN"/>
    <property type="match status" value="1"/>
</dbReference>
<dbReference type="STRING" id="224129.A0A1W4XDW9"/>
<evidence type="ECO:0000313" key="7">
    <source>
        <dbReference type="RefSeq" id="XP_018330643.1"/>
    </source>
</evidence>
<accession>A0A1W4XDW9</accession>
<feature type="transmembrane region" description="Helical" evidence="5">
    <location>
        <begin position="242"/>
        <end position="268"/>
    </location>
</feature>
<dbReference type="KEGG" id="apln:108740704"/>
<feature type="transmembrane region" description="Helical" evidence="5">
    <location>
        <begin position="59"/>
        <end position="83"/>
    </location>
</feature>
<dbReference type="InterPro" id="IPR018499">
    <property type="entry name" value="Tetraspanin/Peripherin"/>
</dbReference>
<evidence type="ECO:0000256" key="5">
    <source>
        <dbReference type="SAM" id="Phobius"/>
    </source>
</evidence>
<dbReference type="AlphaFoldDB" id="A0A1W4XDW9"/>
<evidence type="ECO:0000256" key="3">
    <source>
        <dbReference type="ARBA" id="ARBA00022989"/>
    </source>
</evidence>
<evidence type="ECO:0000256" key="1">
    <source>
        <dbReference type="ARBA" id="ARBA00004141"/>
    </source>
</evidence>
<dbReference type="Proteomes" id="UP000192223">
    <property type="component" value="Unplaced"/>
</dbReference>
<keyword evidence="6" id="KW-1185">Reference proteome</keyword>
<dbReference type="Pfam" id="PF00335">
    <property type="entry name" value="Tetraspanin"/>
    <property type="match status" value="1"/>
</dbReference>
<protein>
    <submittedName>
        <fullName evidence="7">Tetraspanin-11</fullName>
    </submittedName>
</protein>
<gene>
    <name evidence="7" type="primary">LOC108740704</name>
</gene>
<dbReference type="InterPro" id="IPR008952">
    <property type="entry name" value="Tetraspanin_EC2_sf"/>
</dbReference>
<keyword evidence="2 5" id="KW-0812">Transmembrane</keyword>
<feature type="transmembrane region" description="Helical" evidence="5">
    <location>
        <begin position="12"/>
        <end position="34"/>
    </location>
</feature>
<dbReference type="RefSeq" id="XP_018330643.1">
    <property type="nucleotide sequence ID" value="XM_018475141.1"/>
</dbReference>